<protein>
    <submittedName>
        <fullName evidence="1">Uncharacterized protein</fullName>
    </submittedName>
</protein>
<dbReference type="InterPro" id="IPR017504">
    <property type="entry name" value="CHP03067_Planctomycetes"/>
</dbReference>
<evidence type="ECO:0000313" key="1">
    <source>
        <dbReference type="EMBL" id="OWK39936.1"/>
    </source>
</evidence>
<comment type="caution">
    <text evidence="1">The sequence shown here is derived from an EMBL/GenBank/DDBJ whole genome shotgun (WGS) entry which is preliminary data.</text>
</comment>
<name>A0A225DQW6_9BACT</name>
<dbReference type="NCBIfam" id="TIGR03067">
    <property type="entry name" value="Planc_TIGR03067"/>
    <property type="match status" value="1"/>
</dbReference>
<dbReference type="Proteomes" id="UP000214646">
    <property type="component" value="Unassembled WGS sequence"/>
</dbReference>
<dbReference type="EMBL" id="NIDE01000009">
    <property type="protein sequence ID" value="OWK39936.1"/>
    <property type="molecule type" value="Genomic_DNA"/>
</dbReference>
<dbReference type="AlphaFoldDB" id="A0A225DQW6"/>
<gene>
    <name evidence="1" type="ORF">FRUB_05826</name>
</gene>
<proteinExistence type="predicted"/>
<evidence type="ECO:0000313" key="2">
    <source>
        <dbReference type="Proteomes" id="UP000214646"/>
    </source>
</evidence>
<reference evidence="2" key="1">
    <citation type="submission" date="2017-06" db="EMBL/GenBank/DDBJ databases">
        <title>Genome analysis of Fimbriiglobus ruber SP5, the first member of the order Planctomycetales with confirmed chitinolytic capability.</title>
        <authorList>
            <person name="Ravin N.V."/>
            <person name="Rakitin A.L."/>
            <person name="Ivanova A.A."/>
            <person name="Beletsky A.V."/>
            <person name="Kulichevskaya I.S."/>
            <person name="Mardanov A.V."/>
            <person name="Dedysh S.N."/>
        </authorList>
    </citation>
    <scope>NUCLEOTIDE SEQUENCE [LARGE SCALE GENOMIC DNA]</scope>
    <source>
        <strain evidence="2">SP5</strain>
    </source>
</reference>
<sequence>MKAVTELDGQWAMTRILTAGEEFFDAGLHDETLPLPRLHVQGNQARVEGIRVLFVRDFSFALDPTASPKQIDATFLEGSMKGKTFGGIYALRGDELRICLRLQQTDLGRPKGFSTVSGTSLYTFILTRVRKPGDRLPATSLRPLPPVSALAPAPEAPALKFDAVLQSGKRLYFVLDRPKGDGFQAELAAFGRHAELALRIAERGSHKELTVVFFMRVDPKGPVGFFTGLSRERLREIAAVPVEKRTGKLLEHAWANGRLPKDARPVPVEHLADVNDIPLPRQSPTPAE</sequence>
<accession>A0A225DQW6</accession>
<organism evidence="1 2">
    <name type="scientific">Fimbriiglobus ruber</name>
    <dbReference type="NCBI Taxonomy" id="1908690"/>
    <lineage>
        <taxon>Bacteria</taxon>
        <taxon>Pseudomonadati</taxon>
        <taxon>Planctomycetota</taxon>
        <taxon>Planctomycetia</taxon>
        <taxon>Gemmatales</taxon>
        <taxon>Gemmataceae</taxon>
        <taxon>Fimbriiglobus</taxon>
    </lineage>
</organism>
<keyword evidence="2" id="KW-1185">Reference proteome</keyword>